<dbReference type="EMBL" id="LOPV01000042">
    <property type="protein sequence ID" value="KTG30510.1"/>
    <property type="molecule type" value="Genomic_DNA"/>
</dbReference>
<comment type="caution">
    <text evidence="5">The sequence shown here is derived from an EMBL/GenBank/DDBJ whole genome shotgun (WGS) entry which is preliminary data.</text>
</comment>
<dbReference type="Pfam" id="PF02384">
    <property type="entry name" value="N6_Mtase"/>
    <property type="match status" value="1"/>
</dbReference>
<evidence type="ECO:0000259" key="4">
    <source>
        <dbReference type="Pfam" id="PF02384"/>
    </source>
</evidence>
<dbReference type="InterPro" id="IPR050953">
    <property type="entry name" value="N4_N6_ade-DNA_methylase"/>
</dbReference>
<dbReference type="PANTHER" id="PTHR33841">
    <property type="entry name" value="DNA METHYLTRANSFERASE YEEA-RELATED"/>
    <property type="match status" value="1"/>
</dbReference>
<dbReference type="GO" id="GO:0008170">
    <property type="term" value="F:N-methyltransferase activity"/>
    <property type="evidence" value="ECO:0007669"/>
    <property type="project" value="InterPro"/>
</dbReference>
<proteinExistence type="predicted"/>
<dbReference type="OrthoDB" id="297716at2157"/>
<dbReference type="PANTHER" id="PTHR33841:SF5">
    <property type="entry name" value="DNA METHYLASE (MODIFICATION METHYLASE) (METHYLTRANSFERASE)-RELATED"/>
    <property type="match status" value="1"/>
</dbReference>
<dbReference type="Gene3D" id="3.40.50.150">
    <property type="entry name" value="Vaccinia Virus protein VP39"/>
    <property type="match status" value="1"/>
</dbReference>
<sequence length="318" mass="35150">MSDTFFQRFDEWVAAFDDVEFVEGESDEHHTESAVTLLTKLVFVQTLADYGVVDADWLRKTWNGHERSHGHDGRHAVLDAFFTDVSEQVEAYCDVGLFTRDVYPTGEQSAPGAETVAQNVAAVVGVATDESQGEKTGVADVDFTQLDEDVFGRIYETYLADGRTGHGIYYTPGYVSRSLVADTVGAELGAIATRFEDAVETGRWDAAATAAMEFTEFTVLDPACGTGSFLVAAFDTIRDEYDRLFECLDAARPPRRQSEGAETSENPSEGKTERIEALLRTLGYTEDERGELRLREREFAATLVLRHVHAVDLDSQAL</sequence>
<dbReference type="PRINTS" id="PR00507">
    <property type="entry name" value="N12N6MTFRASE"/>
</dbReference>
<feature type="non-terminal residue" evidence="5">
    <location>
        <position position="318"/>
    </location>
</feature>
<accession>A0A0W1SVM9</accession>
<gene>
    <name evidence="5" type="ORF">AUR66_07385</name>
</gene>
<dbReference type="AlphaFoldDB" id="A0A0W1SVM9"/>
<protein>
    <recommendedName>
        <fullName evidence="4">DNA methylase adenine-specific domain-containing protein</fullName>
    </recommendedName>
</protein>
<dbReference type="RefSeq" id="WP_058570917.1">
    <property type="nucleotide sequence ID" value="NZ_LOPV01000042.1"/>
</dbReference>
<name>A0A0W1SVM9_9EURY</name>
<reference evidence="5 6" key="1">
    <citation type="submission" date="2015-12" db="EMBL/GenBank/DDBJ databases">
        <title>Haloferax profundi sp. nov. isolated from the Discovery deep brine-seawater interface in the Red Sea.</title>
        <authorList>
            <person name="Zhang G."/>
            <person name="Stingl U."/>
            <person name="Rashid M."/>
        </authorList>
    </citation>
    <scope>NUCLEOTIDE SEQUENCE [LARGE SCALE GENOMIC DNA]</scope>
    <source>
        <strain evidence="5 6">SB29</strain>
    </source>
</reference>
<organism evidence="5 6">
    <name type="scientific">Haloferax profundi</name>
    <dbReference type="NCBI Taxonomy" id="1544718"/>
    <lineage>
        <taxon>Archaea</taxon>
        <taxon>Methanobacteriati</taxon>
        <taxon>Methanobacteriota</taxon>
        <taxon>Stenosarchaea group</taxon>
        <taxon>Halobacteria</taxon>
        <taxon>Halobacteriales</taxon>
        <taxon>Haloferacaceae</taxon>
        <taxon>Haloferax</taxon>
    </lineage>
</organism>
<keyword evidence="6" id="KW-1185">Reference proteome</keyword>
<evidence type="ECO:0000256" key="3">
    <source>
        <dbReference type="ARBA" id="ARBA00022691"/>
    </source>
</evidence>
<dbReference type="InterPro" id="IPR029063">
    <property type="entry name" value="SAM-dependent_MTases_sf"/>
</dbReference>
<dbReference type="Proteomes" id="UP000053157">
    <property type="component" value="Unassembled WGS sequence"/>
</dbReference>
<dbReference type="GO" id="GO:0032259">
    <property type="term" value="P:methylation"/>
    <property type="evidence" value="ECO:0007669"/>
    <property type="project" value="UniProtKB-KW"/>
</dbReference>
<keyword evidence="3" id="KW-0949">S-adenosyl-L-methionine</keyword>
<dbReference type="GO" id="GO:0003677">
    <property type="term" value="F:DNA binding"/>
    <property type="evidence" value="ECO:0007669"/>
    <property type="project" value="InterPro"/>
</dbReference>
<dbReference type="InterPro" id="IPR003356">
    <property type="entry name" value="DNA_methylase_A-5"/>
</dbReference>
<evidence type="ECO:0000256" key="1">
    <source>
        <dbReference type="ARBA" id="ARBA00022603"/>
    </source>
</evidence>
<keyword evidence="1" id="KW-0489">Methyltransferase</keyword>
<evidence type="ECO:0000313" key="5">
    <source>
        <dbReference type="EMBL" id="KTG30510.1"/>
    </source>
</evidence>
<keyword evidence="2" id="KW-0808">Transferase</keyword>
<dbReference type="SUPFAM" id="SSF53335">
    <property type="entry name" value="S-adenosyl-L-methionine-dependent methyltransferases"/>
    <property type="match status" value="1"/>
</dbReference>
<feature type="domain" description="DNA methylase adenine-specific" evidence="4">
    <location>
        <begin position="147"/>
        <end position="241"/>
    </location>
</feature>
<evidence type="ECO:0000256" key="2">
    <source>
        <dbReference type="ARBA" id="ARBA00022679"/>
    </source>
</evidence>
<evidence type="ECO:0000313" key="6">
    <source>
        <dbReference type="Proteomes" id="UP000053157"/>
    </source>
</evidence>